<dbReference type="InterPro" id="IPR021508">
    <property type="entry name" value="Gp17-like"/>
</dbReference>
<gene>
    <name evidence="1" type="ordered locus">SL003B_1693</name>
</gene>
<dbReference type="Pfam" id="PF11367">
    <property type="entry name" value="Tail_completion_gp17"/>
    <property type="match status" value="1"/>
</dbReference>
<accession>F2J5N7</accession>
<dbReference type="HOGENOM" id="CLU_1823571_0_0_5"/>
<dbReference type="OrthoDB" id="7452299at2"/>
<evidence type="ECO:0000313" key="1">
    <source>
        <dbReference type="EMBL" id="ADZ70121.1"/>
    </source>
</evidence>
<dbReference type="Proteomes" id="UP000008130">
    <property type="component" value="Chromosome"/>
</dbReference>
<keyword evidence="2" id="KW-1185">Reference proteome</keyword>
<evidence type="ECO:0008006" key="3">
    <source>
        <dbReference type="Google" id="ProtNLM"/>
    </source>
</evidence>
<sequence>MADADLIGALVAALKADGDIAALAGTRVFGGELPADETAFMPRAAIVLALSGGPSLAAGSYLPHDTQRVDALSFAATPRAANALAQACRRVLAGLRRQVVAGCLIHWAEPAGGLSARRDSDTRWPVAFQSFQVFHALEAVE</sequence>
<dbReference type="AlphaFoldDB" id="F2J5N7"/>
<dbReference type="EMBL" id="CP002568">
    <property type="protein sequence ID" value="ADZ70121.1"/>
    <property type="molecule type" value="Genomic_DNA"/>
</dbReference>
<dbReference type="PATRIC" id="fig|991905.3.peg.1736"/>
<dbReference type="RefSeq" id="WP_013652438.1">
    <property type="nucleotide sequence ID" value="NC_015259.1"/>
</dbReference>
<reference evidence="1 2" key="1">
    <citation type="journal article" date="2011" name="J. Bacteriol.">
        <title>Complete genome sequence of Polymorphum gilvum SL003B-26A1T, a crude oil-degrading bacterium from oil-polluted saline soil.</title>
        <authorList>
            <person name="Li S.G."/>
            <person name="Tang Y.Q."/>
            <person name="Nie Y."/>
            <person name="Cai M."/>
            <person name="Wu X.L."/>
        </authorList>
    </citation>
    <scope>NUCLEOTIDE SEQUENCE [LARGE SCALE GENOMIC DNA]</scope>
    <source>
        <strain evidence="2">LMG 25793 / CGMCC 1.9160 / SL003B-26A1</strain>
    </source>
</reference>
<proteinExistence type="predicted"/>
<dbReference type="KEGG" id="pgv:SL003B_1693"/>
<protein>
    <recommendedName>
        <fullName evidence="3">DUF3168 domain-containing protein</fullName>
    </recommendedName>
</protein>
<dbReference type="eggNOG" id="ENOG503436F">
    <property type="taxonomic scope" value="Bacteria"/>
</dbReference>
<dbReference type="STRING" id="991905.SL003B_1693"/>
<name>F2J5N7_POLGS</name>
<evidence type="ECO:0000313" key="2">
    <source>
        <dbReference type="Proteomes" id="UP000008130"/>
    </source>
</evidence>
<organism evidence="1 2">
    <name type="scientific">Polymorphum gilvum (strain LMG 25793 / CGMCC 1.9160 / SL003B-26A1)</name>
    <dbReference type="NCBI Taxonomy" id="991905"/>
    <lineage>
        <taxon>Bacteria</taxon>
        <taxon>Pseudomonadati</taxon>
        <taxon>Pseudomonadota</taxon>
        <taxon>Alphaproteobacteria</taxon>
        <taxon>Rhodobacterales</taxon>
        <taxon>Paracoccaceae</taxon>
        <taxon>Polymorphum</taxon>
    </lineage>
</organism>